<evidence type="ECO:0000256" key="1">
    <source>
        <dbReference type="SAM" id="MobiDB-lite"/>
    </source>
</evidence>
<keyword evidence="3" id="KW-1185">Reference proteome</keyword>
<feature type="region of interest" description="Disordered" evidence="1">
    <location>
        <begin position="1"/>
        <end position="35"/>
    </location>
</feature>
<proteinExistence type="predicted"/>
<evidence type="ECO:0000313" key="2">
    <source>
        <dbReference type="EMBL" id="EGI62834.1"/>
    </source>
</evidence>
<dbReference type="EMBL" id="GL888322">
    <property type="protein sequence ID" value="EGI62834.1"/>
    <property type="molecule type" value="Genomic_DNA"/>
</dbReference>
<protein>
    <submittedName>
        <fullName evidence="2">Uncharacterized protein</fullName>
    </submittedName>
</protein>
<evidence type="ECO:0000313" key="3">
    <source>
        <dbReference type="Proteomes" id="UP000007755"/>
    </source>
</evidence>
<reference evidence="2" key="1">
    <citation type="submission" date="2011-02" db="EMBL/GenBank/DDBJ databases">
        <title>The genome of the leaf-cutting ant Acromyrmex echinatior suggests key adaptations to social evolution and fungus farming.</title>
        <authorList>
            <person name="Nygaard S."/>
            <person name="Zhang G."/>
        </authorList>
    </citation>
    <scope>NUCLEOTIDE SEQUENCE</scope>
</reference>
<sequence>MKTNEGWVPARSGKEGERGRQSARDASLKGFKEPLLPFKGNTQRLGSFESSKGARLTDPLLDWIEAQPVSRLVNPERKG</sequence>
<dbReference type="InParanoid" id="F4WSG9"/>
<dbReference type="Proteomes" id="UP000007755">
    <property type="component" value="Unassembled WGS sequence"/>
</dbReference>
<feature type="compositionally biased region" description="Basic and acidic residues" evidence="1">
    <location>
        <begin position="12"/>
        <end position="32"/>
    </location>
</feature>
<organism evidence="3">
    <name type="scientific">Acromyrmex echinatior</name>
    <name type="common">Panamanian leafcutter ant</name>
    <name type="synonym">Acromyrmex octospinosus echinatior</name>
    <dbReference type="NCBI Taxonomy" id="103372"/>
    <lineage>
        <taxon>Eukaryota</taxon>
        <taxon>Metazoa</taxon>
        <taxon>Ecdysozoa</taxon>
        <taxon>Arthropoda</taxon>
        <taxon>Hexapoda</taxon>
        <taxon>Insecta</taxon>
        <taxon>Pterygota</taxon>
        <taxon>Neoptera</taxon>
        <taxon>Endopterygota</taxon>
        <taxon>Hymenoptera</taxon>
        <taxon>Apocrita</taxon>
        <taxon>Aculeata</taxon>
        <taxon>Formicoidea</taxon>
        <taxon>Formicidae</taxon>
        <taxon>Myrmicinae</taxon>
        <taxon>Acromyrmex</taxon>
    </lineage>
</organism>
<name>F4WSG9_ACREC</name>
<accession>F4WSG9</accession>
<gene>
    <name evidence="2" type="ORF">G5I_08829</name>
</gene>
<dbReference type="AlphaFoldDB" id="F4WSG9"/>